<dbReference type="Pfam" id="PF13540">
    <property type="entry name" value="RCC1_2"/>
    <property type="match status" value="1"/>
</dbReference>
<dbReference type="GO" id="GO:0034551">
    <property type="term" value="P:mitochondrial respiratory chain complex III assembly"/>
    <property type="evidence" value="ECO:0007669"/>
    <property type="project" value="TreeGrafter"/>
</dbReference>
<dbReference type="RefSeq" id="XP_019036408.1">
    <property type="nucleotide sequence ID" value="XM_019182392.1"/>
</dbReference>
<dbReference type="Gene3D" id="2.130.10.30">
    <property type="entry name" value="Regulator of chromosome condensation 1/beta-lactamase-inhibitor protein II"/>
    <property type="match status" value="1"/>
</dbReference>
<dbReference type="GO" id="GO:0005743">
    <property type="term" value="C:mitochondrial inner membrane"/>
    <property type="evidence" value="ECO:0007669"/>
    <property type="project" value="TreeGrafter"/>
</dbReference>
<dbReference type="OrthoDB" id="10256179at2759"/>
<dbReference type="InterPro" id="IPR000408">
    <property type="entry name" value="Reg_chr_condens"/>
</dbReference>
<dbReference type="STRING" id="683960.A0A1E3NVL3"/>
<reference evidence="2 3" key="1">
    <citation type="journal article" date="2016" name="Proc. Natl. Acad. Sci. U.S.A.">
        <title>Comparative genomics of biotechnologically important yeasts.</title>
        <authorList>
            <person name="Riley R."/>
            <person name="Haridas S."/>
            <person name="Wolfe K.H."/>
            <person name="Lopes M.R."/>
            <person name="Hittinger C.T."/>
            <person name="Goeker M."/>
            <person name="Salamov A.A."/>
            <person name="Wisecaver J.H."/>
            <person name="Long T.M."/>
            <person name="Calvey C.H."/>
            <person name="Aerts A.L."/>
            <person name="Barry K.W."/>
            <person name="Choi C."/>
            <person name="Clum A."/>
            <person name="Coughlan A.Y."/>
            <person name="Deshpande S."/>
            <person name="Douglass A.P."/>
            <person name="Hanson S.J."/>
            <person name="Klenk H.-P."/>
            <person name="LaButti K.M."/>
            <person name="Lapidus A."/>
            <person name="Lindquist E.A."/>
            <person name="Lipzen A.M."/>
            <person name="Meier-Kolthoff J.P."/>
            <person name="Ohm R.A."/>
            <person name="Otillar R.P."/>
            <person name="Pangilinan J.L."/>
            <person name="Peng Y."/>
            <person name="Rokas A."/>
            <person name="Rosa C.A."/>
            <person name="Scheuner C."/>
            <person name="Sibirny A.A."/>
            <person name="Slot J.C."/>
            <person name="Stielow J.B."/>
            <person name="Sun H."/>
            <person name="Kurtzman C.P."/>
            <person name="Blackwell M."/>
            <person name="Grigoriev I.V."/>
            <person name="Jeffries T.W."/>
        </authorList>
    </citation>
    <scope>NUCLEOTIDE SEQUENCE [LARGE SCALE GENOMIC DNA]</scope>
    <source>
        <strain evidence="3">ATCC 58044 / CBS 1984 / NCYC 433 / NRRL Y-366-8</strain>
    </source>
</reference>
<dbReference type="Pfam" id="PF00415">
    <property type="entry name" value="RCC1"/>
    <property type="match status" value="1"/>
</dbReference>
<gene>
    <name evidence="2" type="ORF">WICANDRAFT_36060</name>
</gene>
<keyword evidence="3" id="KW-1185">Reference proteome</keyword>
<evidence type="ECO:0000256" key="1">
    <source>
        <dbReference type="PROSITE-ProRule" id="PRU00235"/>
    </source>
</evidence>
<protein>
    <submittedName>
        <fullName evidence="2">Uncharacterized protein</fullName>
    </submittedName>
</protein>
<dbReference type="PANTHER" id="PTHR47563:SF1">
    <property type="entry name" value="PROTEIN FMP25, MITOCHONDRIAL"/>
    <property type="match status" value="1"/>
</dbReference>
<dbReference type="AlphaFoldDB" id="A0A1E3NVL3"/>
<dbReference type="GeneID" id="30199638"/>
<dbReference type="Proteomes" id="UP000094112">
    <property type="component" value="Unassembled WGS sequence"/>
</dbReference>
<dbReference type="EMBL" id="KV454214">
    <property type="protein sequence ID" value="ODQ57201.1"/>
    <property type="molecule type" value="Genomic_DNA"/>
</dbReference>
<evidence type="ECO:0000313" key="3">
    <source>
        <dbReference type="Proteomes" id="UP000094112"/>
    </source>
</evidence>
<accession>A0A1E3NVL3</accession>
<dbReference type="InterPro" id="IPR053245">
    <property type="entry name" value="MitoProcess-Associated"/>
</dbReference>
<dbReference type="SUPFAM" id="SSF50985">
    <property type="entry name" value="RCC1/BLIP-II"/>
    <property type="match status" value="1"/>
</dbReference>
<name>A0A1E3NVL3_WICAA</name>
<evidence type="ECO:0000313" key="2">
    <source>
        <dbReference type="EMBL" id="ODQ57201.1"/>
    </source>
</evidence>
<dbReference type="PANTHER" id="PTHR47563">
    <property type="entry name" value="PROTEIN FMP25, MITOCHONDRIAL"/>
    <property type="match status" value="1"/>
</dbReference>
<feature type="repeat" description="RCC1" evidence="1">
    <location>
        <begin position="380"/>
        <end position="441"/>
    </location>
</feature>
<sequence length="601" mass="67751">MLRTIRARPLIRNQVSRFHSSALRLNDSKKKPEQIDEAEMFADRLNTQPYYAKRDPSEYPEGEAPLSQEQIKKQNQKLEAMKGLIQGVLVIGAMFGGFELYQKWPNVKSWWANLNKEDEGFVPPKKNKPVVELPVITNKNDSSVPGLYIWGDNSNGITGDKNSISTKWPLRHPWFDGKLLKKVTIGEHSALAIDPKGDLIQWGNGYKRNSDPEYTIKGEGLQFAKISNGAIYALNKNNEILVIPESSKDQQDFKGLQRRNWAFISSTKNFTKVPLDLLQKGETIKDFETGAEHLVALTDKGRAFSAATGFNQLPKSQGQYGLPEYSHFNKPPAPNTLHEITLLNNSIEKNKKGKVDHIEPRFIKKIAVGNYHTLALDENGEVFSFGQNTFGQLGQPVNYDTEFITIPKKVELLSKHVKRDLFPDVIDIHAGGDTSFCTINPVKMFRLIRGKNNKVEEDEDALIDAFTVGFGNNLKGQIGNGHYVHAQFDPVKIKELSKFEDYNEETGKIEKINIDSWSTGFDHTFIKLGNKDVLFWGGNDNGQLGNGKKNRIPKPTPLPAIVEPSFTTETYKNLTFVNRLQLRENQQIVASANASAIYYTK</sequence>
<dbReference type="InterPro" id="IPR009091">
    <property type="entry name" value="RCC1/BLIP-II"/>
</dbReference>
<dbReference type="PROSITE" id="PS50012">
    <property type="entry name" value="RCC1_3"/>
    <property type="match status" value="1"/>
</dbReference>
<proteinExistence type="predicted"/>
<organism evidence="2 3">
    <name type="scientific">Wickerhamomyces anomalus (strain ATCC 58044 / CBS 1984 / NCYC 433 / NRRL Y-366-8)</name>
    <name type="common">Yeast</name>
    <name type="synonym">Hansenula anomala</name>
    <dbReference type="NCBI Taxonomy" id="683960"/>
    <lineage>
        <taxon>Eukaryota</taxon>
        <taxon>Fungi</taxon>
        <taxon>Dikarya</taxon>
        <taxon>Ascomycota</taxon>
        <taxon>Saccharomycotina</taxon>
        <taxon>Saccharomycetes</taxon>
        <taxon>Phaffomycetales</taxon>
        <taxon>Wickerhamomycetaceae</taxon>
        <taxon>Wickerhamomyces</taxon>
    </lineage>
</organism>